<protein>
    <submittedName>
        <fullName evidence="2">Uncharacterized protein</fullName>
    </submittedName>
</protein>
<feature type="compositionally biased region" description="Low complexity" evidence="1">
    <location>
        <begin position="191"/>
        <end position="216"/>
    </location>
</feature>
<dbReference type="AlphaFoldDB" id="A0AAD9A714"/>
<reference evidence="2" key="1">
    <citation type="submission" date="2023-01" db="EMBL/GenBank/DDBJ databases">
        <title>Colletotrichum chrysophilum M932 genome sequence.</title>
        <authorList>
            <person name="Baroncelli R."/>
        </authorList>
    </citation>
    <scope>NUCLEOTIDE SEQUENCE</scope>
    <source>
        <strain evidence="2">M932</strain>
    </source>
</reference>
<keyword evidence="3" id="KW-1185">Reference proteome</keyword>
<evidence type="ECO:0000313" key="2">
    <source>
        <dbReference type="EMBL" id="KAK1842307.1"/>
    </source>
</evidence>
<gene>
    <name evidence="2" type="ORF">CCHR01_15048</name>
</gene>
<feature type="region of interest" description="Disordered" evidence="1">
    <location>
        <begin position="136"/>
        <end position="292"/>
    </location>
</feature>
<proteinExistence type="predicted"/>
<organism evidence="2 3">
    <name type="scientific">Colletotrichum chrysophilum</name>
    <dbReference type="NCBI Taxonomy" id="1836956"/>
    <lineage>
        <taxon>Eukaryota</taxon>
        <taxon>Fungi</taxon>
        <taxon>Dikarya</taxon>
        <taxon>Ascomycota</taxon>
        <taxon>Pezizomycotina</taxon>
        <taxon>Sordariomycetes</taxon>
        <taxon>Hypocreomycetidae</taxon>
        <taxon>Glomerellales</taxon>
        <taxon>Glomerellaceae</taxon>
        <taxon>Colletotrichum</taxon>
        <taxon>Colletotrichum gloeosporioides species complex</taxon>
    </lineage>
</organism>
<evidence type="ECO:0000256" key="1">
    <source>
        <dbReference type="SAM" id="MobiDB-lite"/>
    </source>
</evidence>
<accession>A0AAD9A714</accession>
<feature type="compositionally biased region" description="Polar residues" evidence="1">
    <location>
        <begin position="273"/>
        <end position="284"/>
    </location>
</feature>
<feature type="compositionally biased region" description="Low complexity" evidence="1">
    <location>
        <begin position="257"/>
        <end position="270"/>
    </location>
</feature>
<sequence length="292" mass="30929">MSKVSGVCGVWQVKPGKELCKMPPALTDVCGQLGAGGEKGNKQDGKAFLSGGQGSLMATGTLHGKLEKPEAKVTANAESSQQFGLQWSTTFARSLEQVQVHPACPTTHSLTFSEWMRMQLHPPTHAAPRLAAPVAVAPAARRPHRTRFRTTQQQSEEPRIPYLTLPPPKNRAGKGDSIDDDDDDASGCGCGSTSANGNASASISTNTTTTQWEPAPAHAPPPSARSKYKNAASTQHSTAHQSPETPHHHTTHHNSHAHPIPRLLSSSPPLALVQQQAAKSNSTPFPVGLPKS</sequence>
<evidence type="ECO:0000313" key="3">
    <source>
        <dbReference type="Proteomes" id="UP001243330"/>
    </source>
</evidence>
<dbReference type="EMBL" id="JAQOWY010000421">
    <property type="protein sequence ID" value="KAK1842307.1"/>
    <property type="molecule type" value="Genomic_DNA"/>
</dbReference>
<feature type="non-terminal residue" evidence="2">
    <location>
        <position position="1"/>
    </location>
</feature>
<comment type="caution">
    <text evidence="2">The sequence shown here is derived from an EMBL/GenBank/DDBJ whole genome shotgun (WGS) entry which is preliminary data.</text>
</comment>
<dbReference type="Proteomes" id="UP001243330">
    <property type="component" value="Unassembled WGS sequence"/>
</dbReference>
<name>A0AAD9A714_9PEZI</name>